<reference evidence="3 4" key="1">
    <citation type="submission" date="2018-07" db="EMBL/GenBank/DDBJ databases">
        <title>Genomic Encyclopedia of Type Strains, Phase III (KMG-III): the genomes of soil and plant-associated and newly described type strains.</title>
        <authorList>
            <person name="Whitman W."/>
        </authorList>
    </citation>
    <scope>NUCLEOTIDE SEQUENCE [LARGE SCALE GENOMIC DNA]</scope>
    <source>
        <strain evidence="3 4">CECT 7287</strain>
    </source>
</reference>
<feature type="chain" id="PRO_5017541792" evidence="1">
    <location>
        <begin position="28"/>
        <end position="456"/>
    </location>
</feature>
<dbReference type="Gene3D" id="2.60.40.10">
    <property type="entry name" value="Immunoglobulins"/>
    <property type="match status" value="1"/>
</dbReference>
<dbReference type="SUPFAM" id="SSF49265">
    <property type="entry name" value="Fibronectin type III"/>
    <property type="match status" value="1"/>
</dbReference>
<dbReference type="GO" id="GO:0030246">
    <property type="term" value="F:carbohydrate binding"/>
    <property type="evidence" value="ECO:0007669"/>
    <property type="project" value="InterPro"/>
</dbReference>
<dbReference type="Gene3D" id="2.60.40.680">
    <property type="match status" value="1"/>
</dbReference>
<accession>A0A3D9KI53</accession>
<comment type="caution">
    <text evidence="3">The sequence shown here is derived from an EMBL/GenBank/DDBJ whole genome shotgun (WGS) entry which is preliminary data.</text>
</comment>
<dbReference type="Gene3D" id="1.10.1330.10">
    <property type="entry name" value="Dockerin domain"/>
    <property type="match status" value="1"/>
</dbReference>
<dbReference type="AlphaFoldDB" id="A0A3D9KI53"/>
<evidence type="ECO:0000259" key="2">
    <source>
        <dbReference type="PROSITE" id="PS50853"/>
    </source>
</evidence>
<protein>
    <submittedName>
        <fullName evidence="3">Cohesin domain-containing protein</fullName>
    </submittedName>
</protein>
<dbReference type="PROSITE" id="PS50853">
    <property type="entry name" value="FN3"/>
    <property type="match status" value="1"/>
</dbReference>
<proteinExistence type="predicted"/>
<dbReference type="SUPFAM" id="SSF49384">
    <property type="entry name" value="Carbohydrate-binding domain"/>
    <property type="match status" value="1"/>
</dbReference>
<dbReference type="InterPro" id="IPR008965">
    <property type="entry name" value="CBM2/CBM3_carb-bd_dom_sf"/>
</dbReference>
<dbReference type="InterPro" id="IPR002102">
    <property type="entry name" value="Cohesin_dom"/>
</dbReference>
<keyword evidence="1" id="KW-0732">Signal</keyword>
<gene>
    <name evidence="3" type="ORF">DFP98_10373</name>
</gene>
<evidence type="ECO:0000313" key="4">
    <source>
        <dbReference type="Proteomes" id="UP000256977"/>
    </source>
</evidence>
<organism evidence="3 4">
    <name type="scientific">Cohnella phaseoli</name>
    <dbReference type="NCBI Taxonomy" id="456490"/>
    <lineage>
        <taxon>Bacteria</taxon>
        <taxon>Bacillati</taxon>
        <taxon>Bacillota</taxon>
        <taxon>Bacilli</taxon>
        <taxon>Bacillales</taxon>
        <taxon>Paenibacillaceae</taxon>
        <taxon>Cohnella</taxon>
    </lineage>
</organism>
<feature type="domain" description="Fibronectin type-III" evidence="2">
    <location>
        <begin position="169"/>
        <end position="259"/>
    </location>
</feature>
<dbReference type="CDD" id="cd08547">
    <property type="entry name" value="Type_II_cohesin"/>
    <property type="match status" value="1"/>
</dbReference>
<dbReference type="InterPro" id="IPR036439">
    <property type="entry name" value="Dockerin_dom_sf"/>
</dbReference>
<dbReference type="RefSeq" id="WP_116059365.1">
    <property type="nucleotide sequence ID" value="NZ_QRDZ01000003.1"/>
</dbReference>
<dbReference type="EMBL" id="QRDZ01000003">
    <property type="protein sequence ID" value="RED86221.1"/>
    <property type="molecule type" value="Genomic_DNA"/>
</dbReference>
<keyword evidence="4" id="KW-1185">Reference proteome</keyword>
<feature type="signal peptide" evidence="1">
    <location>
        <begin position="1"/>
        <end position="27"/>
    </location>
</feature>
<dbReference type="Pfam" id="PF00963">
    <property type="entry name" value="Cohesin"/>
    <property type="match status" value="1"/>
</dbReference>
<dbReference type="InterPro" id="IPR036116">
    <property type="entry name" value="FN3_sf"/>
</dbReference>
<dbReference type="InterPro" id="IPR003961">
    <property type="entry name" value="FN3_dom"/>
</dbReference>
<name>A0A3D9KI53_9BACL</name>
<sequence length="456" mass="49499">MKKLIMVLMAGLLLASGVGIYPQVGHAAIDYSGGYLDGQPYNLGSDENTIKTTTYLLTDNNEATSVTMSKWVSSGTTDLDHAIKNFGTAITVNAFRLKASANMQIYFYDEANKNILVNGIGRIDVPTSQTDGSLVQIPPTSGIRKVVLFNPSTTSSVSVSEFQIYNLSAPAAPILNASPSNSKVDLAWNGVSVATGYNVKRSLTPNGPYTTIRSNLTTTTFSDADVINGTTYYYIVTALNAIGESEPSNEASATPTASPILNVVIENEKIKVGEQFTSDIVLENVSNIYAEDFKIDYDSNLLNFIGFEEVPGYKIYNQPTDENGKLRFIIASHGEQYGITGDKVFLKLKFSGKAKGTAKVDALECRIADTESEYDLNEDSCLEDSIVIEGIKDVNRTGEYTLVDLAIDGFYFGKTVAQTDLSKHDADQVEDGIVDDNDLVFIVNEILNNPNYPLNA</sequence>
<dbReference type="CDD" id="cd00063">
    <property type="entry name" value="FN3"/>
    <property type="match status" value="1"/>
</dbReference>
<dbReference type="Proteomes" id="UP000256977">
    <property type="component" value="Unassembled WGS sequence"/>
</dbReference>
<dbReference type="InterPro" id="IPR013783">
    <property type="entry name" value="Ig-like_fold"/>
</dbReference>
<dbReference type="GO" id="GO:0000272">
    <property type="term" value="P:polysaccharide catabolic process"/>
    <property type="evidence" value="ECO:0007669"/>
    <property type="project" value="InterPro"/>
</dbReference>
<evidence type="ECO:0000256" key="1">
    <source>
        <dbReference type="SAM" id="SignalP"/>
    </source>
</evidence>
<dbReference type="OrthoDB" id="1738626at2"/>
<evidence type="ECO:0000313" key="3">
    <source>
        <dbReference type="EMBL" id="RED86221.1"/>
    </source>
</evidence>